<dbReference type="Proteomes" id="UP001209878">
    <property type="component" value="Unassembled WGS sequence"/>
</dbReference>
<feature type="compositionally biased region" description="Low complexity" evidence="1">
    <location>
        <begin position="336"/>
        <end position="371"/>
    </location>
</feature>
<comment type="caution">
    <text evidence="2">The sequence shown here is derived from an EMBL/GenBank/DDBJ whole genome shotgun (WGS) entry which is preliminary data.</text>
</comment>
<feature type="compositionally biased region" description="Basic and acidic residues" evidence="1">
    <location>
        <begin position="50"/>
        <end position="63"/>
    </location>
</feature>
<evidence type="ECO:0000313" key="3">
    <source>
        <dbReference type="Proteomes" id="UP001209878"/>
    </source>
</evidence>
<evidence type="ECO:0000256" key="1">
    <source>
        <dbReference type="SAM" id="MobiDB-lite"/>
    </source>
</evidence>
<name>A0AAD9UGF6_RIDPI</name>
<feature type="compositionally biased region" description="Polar residues" evidence="1">
    <location>
        <begin position="312"/>
        <end position="324"/>
    </location>
</feature>
<reference evidence="2" key="1">
    <citation type="journal article" date="2023" name="Mol. Biol. Evol.">
        <title>Third-Generation Sequencing Reveals the Adaptive Role of the Epigenome in Three Deep-Sea Polychaetes.</title>
        <authorList>
            <person name="Perez M."/>
            <person name="Aroh O."/>
            <person name="Sun Y."/>
            <person name="Lan Y."/>
            <person name="Juniper S.K."/>
            <person name="Young C.R."/>
            <person name="Angers B."/>
            <person name="Qian P.Y."/>
        </authorList>
    </citation>
    <scope>NUCLEOTIDE SEQUENCE</scope>
    <source>
        <strain evidence="2">R07B-5</strain>
    </source>
</reference>
<protein>
    <submittedName>
        <fullName evidence="2">Uncharacterized protein</fullName>
    </submittedName>
</protein>
<organism evidence="2 3">
    <name type="scientific">Ridgeia piscesae</name>
    <name type="common">Tubeworm</name>
    <dbReference type="NCBI Taxonomy" id="27915"/>
    <lineage>
        <taxon>Eukaryota</taxon>
        <taxon>Metazoa</taxon>
        <taxon>Spiralia</taxon>
        <taxon>Lophotrochozoa</taxon>
        <taxon>Annelida</taxon>
        <taxon>Polychaeta</taxon>
        <taxon>Sedentaria</taxon>
        <taxon>Canalipalpata</taxon>
        <taxon>Sabellida</taxon>
        <taxon>Siboglinidae</taxon>
        <taxon>Ridgeia</taxon>
    </lineage>
</organism>
<gene>
    <name evidence="2" type="ORF">NP493_134g04013</name>
</gene>
<accession>A0AAD9UGF6</accession>
<feature type="region of interest" description="Disordered" evidence="1">
    <location>
        <begin position="312"/>
        <end position="425"/>
    </location>
</feature>
<proteinExistence type="predicted"/>
<feature type="region of interest" description="Disordered" evidence="1">
    <location>
        <begin position="114"/>
        <end position="160"/>
    </location>
</feature>
<feature type="compositionally biased region" description="Polar residues" evidence="1">
    <location>
        <begin position="403"/>
        <end position="413"/>
    </location>
</feature>
<sequence length="425" mass="45238">MPPDPDNVTSCLWCSLSPSYHPPIIVLRGTLCLGGFGVNRQHKEVLSQERSRLESAREKHQVELEQQAEELERTQAELQKQKDEVQAQREELQHQREVLQRQIDLFEQQKSQWLRTVASGSPRGGDSREGSPSTRGGLQTPSPVVASLGHSPTGQLTVEMPLHKRSSSDELCLSGLENRPPLNAAKYVSHNATGSTEMTRRESTREIPLPANLLSATNEQKLNQAGAQQQLPFRLSDGATSGTASTAVAASAKQAGTSGMQQMLPFKLLSGVSAQVAPPSAGSAMTNNTNAGISSGPIQAGRSILRTNSSGKLQSCVNPQSSVAVATGRGAKTRSHSTISLLHSTSHMSSPAPHATNPTPQASSPSPQATTVNMLPMKLAQKQRPKSASASMQSVKHAGMSIGGSTSVVSLPKSSGKKEPEIIYF</sequence>
<dbReference type="AlphaFoldDB" id="A0AAD9UGF6"/>
<keyword evidence="3" id="KW-1185">Reference proteome</keyword>
<feature type="compositionally biased region" description="Basic and acidic residues" evidence="1">
    <location>
        <begin position="416"/>
        <end position="425"/>
    </location>
</feature>
<feature type="compositionally biased region" description="Polar residues" evidence="1">
    <location>
        <begin position="130"/>
        <end position="142"/>
    </location>
</feature>
<dbReference type="EMBL" id="JAODUO010000134">
    <property type="protein sequence ID" value="KAK2188375.1"/>
    <property type="molecule type" value="Genomic_DNA"/>
</dbReference>
<feature type="region of interest" description="Disordered" evidence="1">
    <location>
        <begin position="50"/>
        <end position="70"/>
    </location>
</feature>
<feature type="region of interest" description="Disordered" evidence="1">
    <location>
        <begin position="184"/>
        <end position="204"/>
    </location>
</feature>
<evidence type="ECO:0000313" key="2">
    <source>
        <dbReference type="EMBL" id="KAK2188375.1"/>
    </source>
</evidence>